<reference evidence="5" key="1">
    <citation type="submission" date="2020-01" db="EMBL/GenBank/DDBJ databases">
        <title>Sphingomonas sp. strain CSW-10.</title>
        <authorList>
            <person name="Chen W.-M."/>
        </authorList>
    </citation>
    <scope>NUCLEOTIDE SEQUENCE [LARGE SCALE GENOMIC DNA]</scope>
    <source>
        <strain evidence="5">FSY-8</strain>
    </source>
</reference>
<dbReference type="InterPro" id="IPR035089">
    <property type="entry name" value="Phage_sheath_subtilisin"/>
</dbReference>
<sequence>MTHGLTLTESATSARTTSPVSMSTIGIIATATAAAGAATTALDAAFPLNTPVLVTDIDAALGNAGTGGTLAPTLEAIGDITTPVLVVVRVAAGETEAATNANVIGGTDGNHYTGIQALLAAEHILGVRPRIIGAPGLDTQEVTAELAIAARRLRGRVYARAIGADAAAVNAYRDEFADRELTLIWPNTGTFVGDATARALALRAMIDETQGYHKTISNVAISGVTGLTHDVHFDLLDPSTEAGVLNSHDIVTLVRYGGGYRYWGNTTCAGADQTEYRFESAVRTLHALQDILISVVFPYFDKPMTVALIKDLLETANKAYKAEKTAGRVMGAKVYFDEDANTSAELAAGRPKFRIEFTPCAPLDNPTVNLNISDIFYTGFADAVNA</sequence>
<dbReference type="Pfam" id="PF04984">
    <property type="entry name" value="Phage_sheath_1"/>
    <property type="match status" value="1"/>
</dbReference>
<protein>
    <submittedName>
        <fullName evidence="4">Phage tail protein</fullName>
    </submittedName>
</protein>
<dbReference type="PANTHER" id="PTHR35861">
    <property type="match status" value="1"/>
</dbReference>
<feature type="domain" description="Tail sheath protein Gp18-like" evidence="3">
    <location>
        <begin position="33"/>
        <end position="90"/>
    </location>
</feature>
<dbReference type="RefSeq" id="WP_161716798.1">
    <property type="nucleotide sequence ID" value="NZ_JAAAPO010000001.1"/>
</dbReference>
<dbReference type="InterPro" id="IPR054564">
    <property type="entry name" value="Gp18_domIII_N"/>
</dbReference>
<feature type="domain" description="Tail sheath protein subtilisin-like" evidence="2">
    <location>
        <begin position="111"/>
        <end position="268"/>
    </location>
</feature>
<gene>
    <name evidence="4" type="ORF">GTZ99_03090</name>
</gene>
<evidence type="ECO:0000313" key="4">
    <source>
        <dbReference type="EMBL" id="NBC35537.1"/>
    </source>
</evidence>
<dbReference type="Proteomes" id="UP000753724">
    <property type="component" value="Unassembled WGS sequence"/>
</dbReference>
<comment type="similarity">
    <text evidence="1">Belongs to the myoviridae tail sheath protein family.</text>
</comment>
<dbReference type="Pfam" id="PF22671">
    <property type="entry name" value="Gp18_domIII_N"/>
    <property type="match status" value="1"/>
</dbReference>
<name>A0ABW9XAJ8_9SPHN</name>
<dbReference type="InterPro" id="IPR052042">
    <property type="entry name" value="Tail_sheath_structural"/>
</dbReference>
<dbReference type="EMBL" id="JAAAPO010000001">
    <property type="protein sequence ID" value="NBC35537.1"/>
    <property type="molecule type" value="Genomic_DNA"/>
</dbReference>
<accession>A0ABW9XAJ8</accession>
<proteinExistence type="inferred from homology"/>
<dbReference type="PANTHER" id="PTHR35861:SF1">
    <property type="entry name" value="PHAGE TAIL SHEATH PROTEIN"/>
    <property type="match status" value="1"/>
</dbReference>
<evidence type="ECO:0000259" key="2">
    <source>
        <dbReference type="Pfam" id="PF04984"/>
    </source>
</evidence>
<evidence type="ECO:0000313" key="5">
    <source>
        <dbReference type="Proteomes" id="UP000753724"/>
    </source>
</evidence>
<comment type="caution">
    <text evidence="4">The sequence shown here is derived from an EMBL/GenBank/DDBJ whole genome shotgun (WGS) entry which is preliminary data.</text>
</comment>
<keyword evidence="5" id="KW-1185">Reference proteome</keyword>
<organism evidence="4 5">
    <name type="scientific">Novosphingobium ovatum</name>
    <dbReference type="NCBI Taxonomy" id="1908523"/>
    <lineage>
        <taxon>Bacteria</taxon>
        <taxon>Pseudomonadati</taxon>
        <taxon>Pseudomonadota</taxon>
        <taxon>Alphaproteobacteria</taxon>
        <taxon>Sphingomonadales</taxon>
        <taxon>Sphingomonadaceae</taxon>
        <taxon>Novosphingobium</taxon>
    </lineage>
</organism>
<evidence type="ECO:0000256" key="1">
    <source>
        <dbReference type="ARBA" id="ARBA00008005"/>
    </source>
</evidence>
<evidence type="ECO:0000259" key="3">
    <source>
        <dbReference type="Pfam" id="PF22671"/>
    </source>
</evidence>